<evidence type="ECO:0000313" key="4">
    <source>
        <dbReference type="Proteomes" id="UP001347146"/>
    </source>
</evidence>
<evidence type="ECO:0000256" key="2">
    <source>
        <dbReference type="ARBA" id="ARBA00049106"/>
    </source>
</evidence>
<dbReference type="EMBL" id="JAZDUF010000010">
    <property type="protein sequence ID" value="MEE3853349.1"/>
    <property type="molecule type" value="Genomic_DNA"/>
</dbReference>
<accession>A0ABU7MJR2</accession>
<dbReference type="Proteomes" id="UP001347146">
    <property type="component" value="Unassembled WGS sequence"/>
</dbReference>
<organism evidence="3 4">
    <name type="scientific">Gordonia sesuvii</name>
    <dbReference type="NCBI Taxonomy" id="3116777"/>
    <lineage>
        <taxon>Bacteria</taxon>
        <taxon>Bacillati</taxon>
        <taxon>Actinomycetota</taxon>
        <taxon>Actinomycetes</taxon>
        <taxon>Mycobacteriales</taxon>
        <taxon>Gordoniaceae</taxon>
        <taxon>Gordonia</taxon>
    </lineage>
</organism>
<comment type="caution">
    <text evidence="3">The sequence shown here is derived from an EMBL/GenBank/DDBJ whole genome shotgun (WGS) entry which is preliminary data.</text>
</comment>
<comment type="similarity">
    <text evidence="1">Belongs to the F420H(2)-dependent quinone reductase family.</text>
</comment>
<name>A0ABU7MJR2_9ACTN</name>
<comment type="catalytic activity">
    <reaction evidence="2">
        <text>oxidized coenzyme F420-(gamma-L-Glu)(n) + a quinol + H(+) = reduced coenzyme F420-(gamma-L-Glu)(n) + a quinone</text>
        <dbReference type="Rhea" id="RHEA:39663"/>
        <dbReference type="Rhea" id="RHEA-COMP:12939"/>
        <dbReference type="Rhea" id="RHEA-COMP:14378"/>
        <dbReference type="ChEBI" id="CHEBI:15378"/>
        <dbReference type="ChEBI" id="CHEBI:24646"/>
        <dbReference type="ChEBI" id="CHEBI:132124"/>
        <dbReference type="ChEBI" id="CHEBI:133980"/>
        <dbReference type="ChEBI" id="CHEBI:139511"/>
    </reaction>
</comment>
<dbReference type="Pfam" id="PF04075">
    <property type="entry name" value="F420H2_quin_red"/>
    <property type="match status" value="1"/>
</dbReference>
<dbReference type="InterPro" id="IPR004378">
    <property type="entry name" value="F420H2_quin_Rdtase"/>
</dbReference>
<protein>
    <submittedName>
        <fullName evidence="3">Nitroreductase family deazaflavin-dependent oxidoreductase</fullName>
    </submittedName>
</protein>
<dbReference type="PANTHER" id="PTHR39428">
    <property type="entry name" value="F420H(2)-DEPENDENT QUINONE REDUCTASE RV1261C"/>
    <property type="match status" value="1"/>
</dbReference>
<keyword evidence="4" id="KW-1185">Reference proteome</keyword>
<dbReference type="Gene3D" id="2.30.110.10">
    <property type="entry name" value="Electron Transport, Fmn-binding Protein, Chain A"/>
    <property type="match status" value="1"/>
</dbReference>
<sequence length="140" mass="15834">MSLSLWFQRKMNAYTTSKLRRKGKPQMMGMDMLILHTTGRRSGAARETPISWFAAENGARLLVASGGGKRNPDWYANLMAHPESAEIELPNGQKEAVTPVLLDGADREHAWQRITSEQPRYAKYASKSDREYPLVKLVSR</sequence>
<dbReference type="InterPro" id="IPR012349">
    <property type="entry name" value="Split_barrel_FMN-bd"/>
</dbReference>
<evidence type="ECO:0000313" key="3">
    <source>
        <dbReference type="EMBL" id="MEE3853349.1"/>
    </source>
</evidence>
<reference evidence="3 4" key="1">
    <citation type="submission" date="2024-01" db="EMBL/GenBank/DDBJ databases">
        <title>Draft genome sequence of Gordonia sp. LSe1-13.</title>
        <authorList>
            <person name="Suphannarot A."/>
            <person name="Mingma R."/>
        </authorList>
    </citation>
    <scope>NUCLEOTIDE SEQUENCE [LARGE SCALE GENOMIC DNA]</scope>
    <source>
        <strain evidence="3 4">LSe1-13</strain>
    </source>
</reference>
<evidence type="ECO:0000256" key="1">
    <source>
        <dbReference type="ARBA" id="ARBA00008710"/>
    </source>
</evidence>
<dbReference type="RefSeq" id="WP_330436420.1">
    <property type="nucleotide sequence ID" value="NZ_JAZDUF010000010.1"/>
</dbReference>
<proteinExistence type="inferred from homology"/>
<dbReference type="NCBIfam" id="TIGR00026">
    <property type="entry name" value="hi_GC_TIGR00026"/>
    <property type="match status" value="1"/>
</dbReference>
<gene>
    <name evidence="3" type="ORF">VZC37_23635</name>
</gene>
<dbReference type="PANTHER" id="PTHR39428:SF1">
    <property type="entry name" value="F420H(2)-DEPENDENT QUINONE REDUCTASE RV1261C"/>
    <property type="match status" value="1"/>
</dbReference>